<keyword evidence="1" id="KW-0175">Coiled coil</keyword>
<feature type="domain" description="Copper amine oxidase-like N-terminal" evidence="4">
    <location>
        <begin position="307"/>
        <end position="414"/>
    </location>
</feature>
<feature type="coiled-coil region" evidence="1">
    <location>
        <begin position="212"/>
        <end position="239"/>
    </location>
</feature>
<name>A0A841U480_9BACL</name>
<evidence type="ECO:0000256" key="2">
    <source>
        <dbReference type="SAM" id="MobiDB-lite"/>
    </source>
</evidence>
<gene>
    <name evidence="5" type="ORF">H7B90_15350</name>
</gene>
<dbReference type="Gene3D" id="3.30.457.10">
    <property type="entry name" value="Copper amine oxidase-like, N-terminal domain"/>
    <property type="match status" value="1"/>
</dbReference>
<dbReference type="RefSeq" id="WP_185136768.1">
    <property type="nucleotide sequence ID" value="NZ_BORM01000010.1"/>
</dbReference>
<comment type="caution">
    <text evidence="5">The sequence shown here is derived from an EMBL/GenBank/DDBJ whole genome shotgun (WGS) entry which is preliminary data.</text>
</comment>
<feature type="chain" id="PRO_5032808369" description="Copper amine oxidase-like N-terminal domain-containing protein" evidence="3">
    <location>
        <begin position="32"/>
        <end position="421"/>
    </location>
</feature>
<evidence type="ECO:0000313" key="5">
    <source>
        <dbReference type="EMBL" id="MBB6692784.1"/>
    </source>
</evidence>
<evidence type="ECO:0000256" key="1">
    <source>
        <dbReference type="SAM" id="Coils"/>
    </source>
</evidence>
<dbReference type="SUPFAM" id="SSF55383">
    <property type="entry name" value="Copper amine oxidase, domain N"/>
    <property type="match status" value="1"/>
</dbReference>
<dbReference type="Proteomes" id="UP000553776">
    <property type="component" value="Unassembled WGS sequence"/>
</dbReference>
<evidence type="ECO:0000259" key="4">
    <source>
        <dbReference type="Pfam" id="PF07833"/>
    </source>
</evidence>
<evidence type="ECO:0000256" key="3">
    <source>
        <dbReference type="SAM" id="SignalP"/>
    </source>
</evidence>
<proteinExistence type="predicted"/>
<protein>
    <recommendedName>
        <fullName evidence="4">Copper amine oxidase-like N-terminal domain-containing protein</fullName>
    </recommendedName>
</protein>
<dbReference type="AlphaFoldDB" id="A0A841U480"/>
<keyword evidence="6" id="KW-1185">Reference proteome</keyword>
<sequence>MVRATNRTGKLLIGTLALVIGWGTAASYASAADSGFIGRMTKQYTEFEAKHQQAYNRYYRTEKGLYDTYHRQMTAVYDKMLKQARDDLNAMTATFQSDIASLKRSYDENSDAFREYERATDKDRAGDPMNLYEDAMDPDNAGGPMDRFEDSLDPDSAGGATDEYADELDPDSAGSAMDEYADEVDPDSAGSVMDEFADESSVRSSGSVMDRYEDGELTLKEAEKLMAQALAKAEAGMDKRIEETKRAVQNRKNQSLKDIRDAWLNARNSILSQREAAIAAASSAREKLTGTGISFPPLVLDDWMTVVVNGDYMIFEQPPTVVDGTTLVPMRAIFEKLGASVVWRASDRTITAKKGKTAIWLQLGNANAKVGTVARKLEAAPRTVNGSTMVPLRFVSEALGAGVKWDDQLLTITITSSASAS</sequence>
<feature type="signal peptide" evidence="3">
    <location>
        <begin position="1"/>
        <end position="31"/>
    </location>
</feature>
<keyword evidence="3" id="KW-0732">Signal</keyword>
<dbReference type="EMBL" id="JACJVR010000059">
    <property type="protein sequence ID" value="MBB6692784.1"/>
    <property type="molecule type" value="Genomic_DNA"/>
</dbReference>
<dbReference type="Pfam" id="PF07833">
    <property type="entry name" value="Cu_amine_oxidN1"/>
    <property type="match status" value="1"/>
</dbReference>
<dbReference type="InterPro" id="IPR036582">
    <property type="entry name" value="Mao_N_sf"/>
</dbReference>
<reference evidence="5 6" key="1">
    <citation type="submission" date="2020-08" db="EMBL/GenBank/DDBJ databases">
        <title>Cohnella phylogeny.</title>
        <authorList>
            <person name="Dunlap C."/>
        </authorList>
    </citation>
    <scope>NUCLEOTIDE SEQUENCE [LARGE SCALE GENOMIC DNA]</scope>
    <source>
        <strain evidence="5 6">DSM 25239</strain>
    </source>
</reference>
<dbReference type="InterPro" id="IPR012854">
    <property type="entry name" value="Cu_amine_oxidase-like_N"/>
</dbReference>
<feature type="region of interest" description="Disordered" evidence="2">
    <location>
        <begin position="135"/>
        <end position="188"/>
    </location>
</feature>
<evidence type="ECO:0000313" key="6">
    <source>
        <dbReference type="Proteomes" id="UP000553776"/>
    </source>
</evidence>
<organism evidence="5 6">
    <name type="scientific">Cohnella xylanilytica</name>
    <dbReference type="NCBI Taxonomy" id="557555"/>
    <lineage>
        <taxon>Bacteria</taxon>
        <taxon>Bacillati</taxon>
        <taxon>Bacillota</taxon>
        <taxon>Bacilli</taxon>
        <taxon>Bacillales</taxon>
        <taxon>Paenibacillaceae</taxon>
        <taxon>Cohnella</taxon>
    </lineage>
</organism>
<accession>A0A841U480</accession>